<dbReference type="SUPFAM" id="SSF52096">
    <property type="entry name" value="ClpP/crotonase"/>
    <property type="match status" value="2"/>
</dbReference>
<evidence type="ECO:0000313" key="4">
    <source>
        <dbReference type="EMBL" id="QEG01587.1"/>
    </source>
</evidence>
<evidence type="ECO:0000259" key="3">
    <source>
        <dbReference type="PROSITE" id="PS50989"/>
    </source>
</evidence>
<organism evidence="4 5">
    <name type="scientific">Stieleria maiorica</name>
    <dbReference type="NCBI Taxonomy" id="2795974"/>
    <lineage>
        <taxon>Bacteria</taxon>
        <taxon>Pseudomonadati</taxon>
        <taxon>Planctomycetota</taxon>
        <taxon>Planctomycetia</taxon>
        <taxon>Pirellulales</taxon>
        <taxon>Pirellulaceae</taxon>
        <taxon>Stieleria</taxon>
    </lineage>
</organism>
<evidence type="ECO:0000259" key="2">
    <source>
        <dbReference type="PROSITE" id="PS50980"/>
    </source>
</evidence>
<evidence type="ECO:0000256" key="1">
    <source>
        <dbReference type="SAM" id="MobiDB-lite"/>
    </source>
</evidence>
<dbReference type="GO" id="GO:1905202">
    <property type="term" value="C:methylcrotonoyl-CoA carboxylase complex"/>
    <property type="evidence" value="ECO:0007669"/>
    <property type="project" value="TreeGrafter"/>
</dbReference>
<dbReference type="Gene3D" id="3.90.226.10">
    <property type="entry name" value="2-enoyl-CoA Hydratase, Chain A, domain 1"/>
    <property type="match status" value="2"/>
</dbReference>
<reference evidence="4 5" key="1">
    <citation type="submission" date="2019-02" db="EMBL/GenBank/DDBJ databases">
        <title>Planctomycetal bacteria perform biofilm scaping via a novel small molecule.</title>
        <authorList>
            <person name="Jeske O."/>
            <person name="Boedeker C."/>
            <person name="Wiegand S."/>
            <person name="Breitling P."/>
            <person name="Kallscheuer N."/>
            <person name="Jogler M."/>
            <person name="Rohde M."/>
            <person name="Petersen J."/>
            <person name="Medema M.H."/>
            <person name="Surup F."/>
            <person name="Jogler C."/>
        </authorList>
    </citation>
    <scope>NUCLEOTIDE SEQUENCE [LARGE SCALE GENOMIC DNA]</scope>
    <source>
        <strain evidence="4 5">Mal15</strain>
    </source>
</reference>
<dbReference type="GO" id="GO:0006552">
    <property type="term" value="P:L-leucine catabolic process"/>
    <property type="evidence" value="ECO:0007669"/>
    <property type="project" value="TreeGrafter"/>
</dbReference>
<dbReference type="PROSITE" id="PS50989">
    <property type="entry name" value="COA_CT_CTER"/>
    <property type="match status" value="1"/>
</dbReference>
<dbReference type="GO" id="GO:0004485">
    <property type="term" value="F:methylcrotonoyl-CoA carboxylase activity"/>
    <property type="evidence" value="ECO:0007669"/>
    <property type="project" value="TreeGrafter"/>
</dbReference>
<dbReference type="PROSITE" id="PS50980">
    <property type="entry name" value="COA_CT_NTER"/>
    <property type="match status" value="1"/>
</dbReference>
<dbReference type="EC" id="2.1.3.1" evidence="4"/>
<dbReference type="InterPro" id="IPR011763">
    <property type="entry name" value="COA_CT_C"/>
</dbReference>
<dbReference type="GO" id="GO:0047154">
    <property type="term" value="F:methylmalonyl-CoA carboxytransferase activity"/>
    <property type="evidence" value="ECO:0007669"/>
    <property type="project" value="UniProtKB-EC"/>
</dbReference>
<feature type="domain" description="CoA carboxyltransferase C-terminal" evidence="3">
    <location>
        <begin position="291"/>
        <end position="547"/>
    </location>
</feature>
<dbReference type="PANTHER" id="PTHR22855">
    <property type="entry name" value="ACETYL, PROPIONYL, PYRUVATE, AND GLUTACONYL CARBOXYLASE-RELATED"/>
    <property type="match status" value="1"/>
</dbReference>
<dbReference type="InterPro" id="IPR011762">
    <property type="entry name" value="COA_CT_N"/>
</dbReference>
<name>A0A5B9MNR8_9BACT</name>
<dbReference type="PANTHER" id="PTHR22855:SF13">
    <property type="entry name" value="METHYLCROTONOYL-COA CARBOXYLASE BETA CHAIN, MITOCHONDRIAL"/>
    <property type="match status" value="1"/>
</dbReference>
<keyword evidence="4" id="KW-0808">Transferase</keyword>
<feature type="domain" description="CoA carboxyltransferase N-terminal" evidence="2">
    <location>
        <begin position="25"/>
        <end position="285"/>
    </location>
</feature>
<dbReference type="AlphaFoldDB" id="A0A5B9MNR8"/>
<gene>
    <name evidence="4" type="ORF">Mal15_56640</name>
</gene>
<dbReference type="EMBL" id="CP036264">
    <property type="protein sequence ID" value="QEG01587.1"/>
    <property type="molecule type" value="Genomic_DNA"/>
</dbReference>
<sequence>MKHCGDVLDTSTNDRFVHGVIMNDLRDVTEALMRDESRIREASGRETNGGAAKQRHSDRLSARQRIGALVDPGSTFFELGIWAAWRMYDQWGEVPAAGVIVGIGRVCGRPVMVVANDSSVKAGAFFPQSVKKVLRAQKIAMRFRLPLLYLVDSAGVFLPLQDEIFPDEDDFGRIFRNNAVLSAMGVPQYAAVMGNCIAGGAYLPVLCDKLLMTDGSQMCLAGRSLVKAAIGQDADPESLGGAKMHSQISGTVDFREPDDEACIARLRSLVGLLPDLRSRDRANSDVIDRFQTERPAEDLYDLVSADGRREFDTRDVIRAIVDADSIQEYKSEYGPTLITTFAKLCGRAVGIVANQRKRSMTAEHQLQIGGVLYGDSVEKAARFVNDCNQVGLPLIFLQDVQGFMVGVAAEQSGIIRSGAELVHAVSTATVPKLTVIIGGSFGAGNYALCGKAYDPWLIVAWPNARYAVMGAASAAGTLTDLRIRDAHRQGHEYSTQERDQLYQETFDRYQAQTDIRYGAARGWVDAIIAPDHTRRWLHTALEILPDRSKCNDLSADVNLV</sequence>
<dbReference type="KEGG" id="smam:Mal15_56640"/>
<protein>
    <submittedName>
        <fullName evidence="4">Methylmalonyl-CoA carboxyltransferase 12S subunit</fullName>
        <ecNumber evidence="4">2.1.3.1</ecNumber>
    </submittedName>
</protein>
<dbReference type="Proteomes" id="UP000321353">
    <property type="component" value="Chromosome"/>
</dbReference>
<dbReference type="InterPro" id="IPR045190">
    <property type="entry name" value="MCCB/AccD1-like"/>
</dbReference>
<proteinExistence type="predicted"/>
<dbReference type="InterPro" id="IPR029045">
    <property type="entry name" value="ClpP/crotonase-like_dom_sf"/>
</dbReference>
<accession>A0A5B9MNR8</accession>
<dbReference type="InterPro" id="IPR034733">
    <property type="entry name" value="AcCoA_carboxyl_beta"/>
</dbReference>
<dbReference type="Pfam" id="PF01039">
    <property type="entry name" value="Carboxyl_trans"/>
    <property type="match status" value="1"/>
</dbReference>
<keyword evidence="5" id="KW-1185">Reference proteome</keyword>
<feature type="region of interest" description="Disordered" evidence="1">
    <location>
        <begin position="38"/>
        <end position="58"/>
    </location>
</feature>
<evidence type="ECO:0000313" key="5">
    <source>
        <dbReference type="Proteomes" id="UP000321353"/>
    </source>
</evidence>